<evidence type="ECO:0000313" key="6">
    <source>
        <dbReference type="EMBL" id="VDM02476.1"/>
    </source>
</evidence>
<feature type="compositionally biased region" description="Basic and acidic residues" evidence="4">
    <location>
        <begin position="39"/>
        <end position="48"/>
    </location>
</feature>
<dbReference type="InterPro" id="IPR036034">
    <property type="entry name" value="PDZ_sf"/>
</dbReference>
<evidence type="ECO:0000256" key="3">
    <source>
        <dbReference type="ARBA" id="ARBA00022737"/>
    </source>
</evidence>
<dbReference type="GO" id="GO:0005737">
    <property type="term" value="C:cytoplasm"/>
    <property type="evidence" value="ECO:0007669"/>
    <property type="project" value="UniProtKB-SubCell"/>
</dbReference>
<protein>
    <submittedName>
        <fullName evidence="8">PDZ domain-containing protein</fullName>
    </submittedName>
</protein>
<dbReference type="OrthoDB" id="6276778at2759"/>
<dbReference type="STRING" id="70667.A0A183THZ2"/>
<feature type="domain" description="PDZ" evidence="5">
    <location>
        <begin position="55"/>
        <end position="138"/>
    </location>
</feature>
<accession>A0A183THZ2</accession>
<dbReference type="PROSITE" id="PS50106">
    <property type="entry name" value="PDZ"/>
    <property type="match status" value="1"/>
</dbReference>
<dbReference type="PANTHER" id="PTHR46227">
    <property type="entry name" value="GLUTAMATE RECEPTOR-INTERACTING PROTEIN GRIP"/>
    <property type="match status" value="1"/>
</dbReference>
<keyword evidence="3" id="KW-0677">Repeat</keyword>
<gene>
    <name evidence="6" type="ORF">SSLN_LOCUS16090</name>
</gene>
<dbReference type="GO" id="GO:0098887">
    <property type="term" value="P:neurotransmitter receptor transport, endosome to postsynaptic membrane"/>
    <property type="evidence" value="ECO:0007669"/>
    <property type="project" value="TreeGrafter"/>
</dbReference>
<dbReference type="InterPro" id="IPR001478">
    <property type="entry name" value="PDZ"/>
</dbReference>
<feature type="compositionally biased region" description="Polar residues" evidence="4">
    <location>
        <begin position="14"/>
        <end position="26"/>
    </location>
</feature>
<dbReference type="Proteomes" id="UP000275846">
    <property type="component" value="Unassembled WGS sequence"/>
</dbReference>
<evidence type="ECO:0000256" key="2">
    <source>
        <dbReference type="ARBA" id="ARBA00022490"/>
    </source>
</evidence>
<sequence>MFVRCNLQSHRSTEALTMSRSSQTDLVINRGSMPSPPSRRSETRSASREREWRGWIRLVKPTPNDSFGIGLSEGLSSRGIYVSAIRPRSIADLSGLLHLYDRIIKVNDVSVRNKTCRDAVNLIRRSTHILDLFIHRRR</sequence>
<proteinExistence type="predicted"/>
<evidence type="ECO:0000256" key="4">
    <source>
        <dbReference type="SAM" id="MobiDB-lite"/>
    </source>
</evidence>
<evidence type="ECO:0000313" key="8">
    <source>
        <dbReference type="WBParaSite" id="SSLN_0001669801-mRNA-1"/>
    </source>
</evidence>
<keyword evidence="2" id="KW-0963">Cytoplasm</keyword>
<dbReference type="InterPro" id="IPR043545">
    <property type="entry name" value="GRIP1/2"/>
</dbReference>
<reference evidence="8" key="1">
    <citation type="submission" date="2016-06" db="UniProtKB">
        <authorList>
            <consortium name="WormBaseParasite"/>
        </authorList>
    </citation>
    <scope>IDENTIFICATION</scope>
</reference>
<organism evidence="8">
    <name type="scientific">Schistocephalus solidus</name>
    <name type="common">Tapeworm</name>
    <dbReference type="NCBI Taxonomy" id="70667"/>
    <lineage>
        <taxon>Eukaryota</taxon>
        <taxon>Metazoa</taxon>
        <taxon>Spiralia</taxon>
        <taxon>Lophotrochozoa</taxon>
        <taxon>Platyhelminthes</taxon>
        <taxon>Cestoda</taxon>
        <taxon>Eucestoda</taxon>
        <taxon>Diphyllobothriidea</taxon>
        <taxon>Diphyllobothriidae</taxon>
        <taxon>Schistocephalus</taxon>
    </lineage>
</organism>
<evidence type="ECO:0000256" key="1">
    <source>
        <dbReference type="ARBA" id="ARBA00004496"/>
    </source>
</evidence>
<evidence type="ECO:0000259" key="5">
    <source>
        <dbReference type="PROSITE" id="PS50106"/>
    </source>
</evidence>
<dbReference type="Pfam" id="PF00595">
    <property type="entry name" value="PDZ"/>
    <property type="match status" value="1"/>
</dbReference>
<keyword evidence="7" id="KW-1185">Reference proteome</keyword>
<dbReference type="PANTHER" id="PTHR46227:SF2">
    <property type="entry name" value="FI03335P"/>
    <property type="match status" value="1"/>
</dbReference>
<evidence type="ECO:0000313" key="7">
    <source>
        <dbReference type="Proteomes" id="UP000275846"/>
    </source>
</evidence>
<dbReference type="AlphaFoldDB" id="A0A183THZ2"/>
<dbReference type="Gene3D" id="2.30.42.10">
    <property type="match status" value="1"/>
</dbReference>
<name>A0A183THZ2_SCHSO</name>
<dbReference type="WBParaSite" id="SSLN_0001669801-mRNA-1">
    <property type="protein sequence ID" value="SSLN_0001669801-mRNA-1"/>
    <property type="gene ID" value="SSLN_0001669801"/>
</dbReference>
<dbReference type="SMART" id="SM00228">
    <property type="entry name" value="PDZ"/>
    <property type="match status" value="1"/>
</dbReference>
<dbReference type="EMBL" id="UYSU01040656">
    <property type="protein sequence ID" value="VDM02476.1"/>
    <property type="molecule type" value="Genomic_DNA"/>
</dbReference>
<feature type="region of interest" description="Disordered" evidence="4">
    <location>
        <begin position="14"/>
        <end position="48"/>
    </location>
</feature>
<dbReference type="SUPFAM" id="SSF50156">
    <property type="entry name" value="PDZ domain-like"/>
    <property type="match status" value="1"/>
</dbReference>
<comment type="subcellular location">
    <subcellularLocation>
        <location evidence="1">Cytoplasm</location>
    </subcellularLocation>
</comment>
<reference evidence="6 7" key="2">
    <citation type="submission" date="2018-11" db="EMBL/GenBank/DDBJ databases">
        <authorList>
            <consortium name="Pathogen Informatics"/>
        </authorList>
    </citation>
    <scope>NUCLEOTIDE SEQUENCE [LARGE SCALE GENOMIC DNA]</scope>
    <source>
        <strain evidence="6 7">NST_G2</strain>
    </source>
</reference>